<evidence type="ECO:0000256" key="3">
    <source>
        <dbReference type="ARBA" id="ARBA00022691"/>
    </source>
</evidence>
<evidence type="ECO:0000256" key="2">
    <source>
        <dbReference type="ARBA" id="ARBA00022679"/>
    </source>
</evidence>
<dbReference type="GO" id="GO:0005737">
    <property type="term" value="C:cytoplasm"/>
    <property type="evidence" value="ECO:0007669"/>
    <property type="project" value="UniProtKB-SubCell"/>
</dbReference>
<organism evidence="9 10">
    <name type="scientific">Porphyromonas levii</name>
    <dbReference type="NCBI Taxonomy" id="28114"/>
    <lineage>
        <taxon>Bacteria</taxon>
        <taxon>Pseudomonadati</taxon>
        <taxon>Bacteroidota</taxon>
        <taxon>Bacteroidia</taxon>
        <taxon>Bacteroidales</taxon>
        <taxon>Porphyromonadaceae</taxon>
        <taxon>Porphyromonas</taxon>
    </lineage>
</organism>
<dbReference type="Pfam" id="PF04055">
    <property type="entry name" value="Radical_SAM"/>
    <property type="match status" value="1"/>
</dbReference>
<keyword evidence="6 8" id="KW-0411">Iron-sulfur</keyword>
<dbReference type="OrthoDB" id="9787898at2"/>
<keyword evidence="8" id="KW-0963">Cytoplasm</keyword>
<dbReference type="RefSeq" id="WP_134849212.1">
    <property type="nucleotide sequence ID" value="NZ_CP197400.1"/>
</dbReference>
<dbReference type="CDD" id="cd01335">
    <property type="entry name" value="Radical_SAM"/>
    <property type="match status" value="1"/>
</dbReference>
<evidence type="ECO:0000256" key="4">
    <source>
        <dbReference type="ARBA" id="ARBA00022723"/>
    </source>
</evidence>
<dbReference type="Proteomes" id="UP000297225">
    <property type="component" value="Unassembled WGS sequence"/>
</dbReference>
<feature type="binding site" evidence="8">
    <location>
        <position position="54"/>
    </location>
    <ligand>
        <name>[4Fe-4S] cluster</name>
        <dbReference type="ChEBI" id="CHEBI:49883"/>
        <label>1</label>
    </ligand>
</feature>
<dbReference type="EC" id="2.8.1.8" evidence="8"/>
<dbReference type="STRING" id="1122973.GCA_000379925_00407"/>
<dbReference type="GO" id="GO:0016992">
    <property type="term" value="F:lipoate synthase activity"/>
    <property type="evidence" value="ECO:0007669"/>
    <property type="project" value="UniProtKB-UniRule"/>
</dbReference>
<dbReference type="GO" id="GO:0046872">
    <property type="term" value="F:metal ion binding"/>
    <property type="evidence" value="ECO:0007669"/>
    <property type="project" value="UniProtKB-KW"/>
</dbReference>
<feature type="binding site" evidence="8">
    <location>
        <position position="43"/>
    </location>
    <ligand>
        <name>[4Fe-4S] cluster</name>
        <dbReference type="ChEBI" id="CHEBI:49883"/>
        <label>1</label>
    </ligand>
</feature>
<evidence type="ECO:0000256" key="6">
    <source>
        <dbReference type="ARBA" id="ARBA00023014"/>
    </source>
</evidence>
<evidence type="ECO:0000313" key="9">
    <source>
        <dbReference type="EMBL" id="TFH95158.1"/>
    </source>
</evidence>
<dbReference type="UniPathway" id="UPA00538">
    <property type="reaction ID" value="UER00593"/>
</dbReference>
<dbReference type="PIRSF" id="PIRSF005963">
    <property type="entry name" value="Lipoyl_synth"/>
    <property type="match status" value="1"/>
</dbReference>
<keyword evidence="2 8" id="KW-0808">Transferase</keyword>
<dbReference type="InterPro" id="IPR013785">
    <property type="entry name" value="Aldolase_TIM"/>
</dbReference>
<dbReference type="SMART" id="SM00729">
    <property type="entry name" value="Elp3"/>
    <property type="match status" value="1"/>
</dbReference>
<name>A0A4Y8WPW0_9PORP</name>
<feature type="binding site" evidence="8">
    <location>
        <position position="73"/>
    </location>
    <ligand>
        <name>[4Fe-4S] cluster</name>
        <dbReference type="ChEBI" id="CHEBI:49883"/>
        <label>2</label>
        <note>4Fe-4S-S-AdoMet</note>
    </ligand>
</feature>
<dbReference type="InterPro" id="IPR006638">
    <property type="entry name" value="Elp3/MiaA/NifB-like_rSAM"/>
</dbReference>
<dbReference type="SUPFAM" id="SSF102114">
    <property type="entry name" value="Radical SAM enzymes"/>
    <property type="match status" value="1"/>
</dbReference>
<feature type="binding site" evidence="8">
    <location>
        <position position="69"/>
    </location>
    <ligand>
        <name>[4Fe-4S] cluster</name>
        <dbReference type="ChEBI" id="CHEBI:49883"/>
        <label>2</label>
        <note>4Fe-4S-S-AdoMet</note>
    </ligand>
</feature>
<dbReference type="InterPro" id="IPR058240">
    <property type="entry name" value="rSAM_sf"/>
</dbReference>
<evidence type="ECO:0000256" key="1">
    <source>
        <dbReference type="ARBA" id="ARBA00022485"/>
    </source>
</evidence>
<dbReference type="NCBIfam" id="NF004019">
    <property type="entry name" value="PRK05481.1"/>
    <property type="match status" value="1"/>
</dbReference>
<dbReference type="NCBIfam" id="TIGR00510">
    <property type="entry name" value="lipA"/>
    <property type="match status" value="1"/>
</dbReference>
<dbReference type="PROSITE" id="PS51918">
    <property type="entry name" value="RADICAL_SAM"/>
    <property type="match status" value="1"/>
</dbReference>
<gene>
    <name evidence="8 9" type="primary">lipA</name>
    <name evidence="9" type="ORF">E4P47_05155</name>
</gene>
<comment type="function">
    <text evidence="8">Catalyzes the radical-mediated insertion of two sulfur atoms into the C-6 and C-8 positions of the octanoyl moiety bound to the lipoyl domains of lipoate-dependent enzymes, thereby converting the octanoylated domains into lipoylated derivatives.</text>
</comment>
<keyword evidence="4 8" id="KW-0479">Metal-binding</keyword>
<evidence type="ECO:0000313" key="10">
    <source>
        <dbReference type="Proteomes" id="UP000297225"/>
    </source>
</evidence>
<comment type="caution">
    <text evidence="9">The sequence shown here is derived from an EMBL/GenBank/DDBJ whole genome shotgun (WGS) entry which is preliminary data.</text>
</comment>
<dbReference type="EMBL" id="SPNC01000063">
    <property type="protein sequence ID" value="TFH95158.1"/>
    <property type="molecule type" value="Genomic_DNA"/>
</dbReference>
<dbReference type="InterPro" id="IPR003698">
    <property type="entry name" value="Lipoyl_synth"/>
</dbReference>
<dbReference type="AlphaFoldDB" id="A0A4Y8WPW0"/>
<keyword evidence="10" id="KW-1185">Reference proteome</keyword>
<dbReference type="PANTHER" id="PTHR10949">
    <property type="entry name" value="LIPOYL SYNTHASE"/>
    <property type="match status" value="1"/>
</dbReference>
<protein>
    <recommendedName>
        <fullName evidence="8">Lipoyl synthase</fullName>
        <ecNumber evidence="8">2.8.1.8</ecNumber>
    </recommendedName>
    <alternativeName>
        <fullName evidence="8">Lip-syn</fullName>
        <shortName evidence="8">LS</shortName>
    </alternativeName>
    <alternativeName>
        <fullName evidence="8">Lipoate synthase</fullName>
    </alternativeName>
    <alternativeName>
        <fullName evidence="8">Lipoic acid synthase</fullName>
    </alternativeName>
    <alternativeName>
        <fullName evidence="8">Sulfur insertion protein LipA</fullName>
    </alternativeName>
</protein>
<reference evidence="9 10" key="1">
    <citation type="submission" date="2019-03" db="EMBL/GenBank/DDBJ databases">
        <title>Porphyromonas levii Isolated from the Uterus of Dairy Cows.</title>
        <authorList>
            <person name="Francis A.M."/>
        </authorList>
    </citation>
    <scope>NUCLEOTIDE SEQUENCE [LARGE SCALE GENOMIC DNA]</scope>
    <source>
        <strain evidence="9 10">AF5678</strain>
    </source>
</reference>
<dbReference type="SFLD" id="SFLDG01058">
    <property type="entry name" value="lipoyl_synthase_like"/>
    <property type="match status" value="1"/>
</dbReference>
<comment type="cofactor">
    <cofactor evidence="8">
        <name>[4Fe-4S] cluster</name>
        <dbReference type="ChEBI" id="CHEBI:49883"/>
    </cofactor>
    <text evidence="8">Binds 2 [4Fe-4S] clusters per subunit. One cluster is coordinated with 3 cysteines and an exchangeable S-adenosyl-L-methionine.</text>
</comment>
<dbReference type="GO" id="GO:0051539">
    <property type="term" value="F:4 iron, 4 sulfur cluster binding"/>
    <property type="evidence" value="ECO:0007669"/>
    <property type="project" value="UniProtKB-UniRule"/>
</dbReference>
<keyword evidence="5 8" id="KW-0408">Iron</keyword>
<feature type="binding site" evidence="8">
    <location>
        <position position="281"/>
    </location>
    <ligand>
        <name>[4Fe-4S] cluster</name>
        <dbReference type="ChEBI" id="CHEBI:49883"/>
        <label>1</label>
    </ligand>
</feature>
<accession>A0A4Y8WPW0</accession>
<dbReference type="PANTHER" id="PTHR10949:SF0">
    <property type="entry name" value="LIPOYL SYNTHASE, MITOCHONDRIAL"/>
    <property type="match status" value="1"/>
</dbReference>
<comment type="subcellular location">
    <subcellularLocation>
        <location evidence="8">Cytoplasm</location>
    </subcellularLocation>
</comment>
<dbReference type="NCBIfam" id="NF009544">
    <property type="entry name" value="PRK12928.1"/>
    <property type="match status" value="1"/>
</dbReference>
<dbReference type="SFLD" id="SFLDF00271">
    <property type="entry name" value="lipoyl_synthase"/>
    <property type="match status" value="1"/>
</dbReference>
<dbReference type="Gene3D" id="3.20.20.70">
    <property type="entry name" value="Aldolase class I"/>
    <property type="match status" value="1"/>
</dbReference>
<keyword evidence="3 8" id="KW-0949">S-adenosyl-L-methionine</keyword>
<evidence type="ECO:0000256" key="5">
    <source>
        <dbReference type="ARBA" id="ARBA00023004"/>
    </source>
</evidence>
<feature type="binding site" evidence="8">
    <location>
        <position position="76"/>
    </location>
    <ligand>
        <name>[4Fe-4S] cluster</name>
        <dbReference type="ChEBI" id="CHEBI:49883"/>
        <label>2</label>
        <note>4Fe-4S-S-AdoMet</note>
    </ligand>
</feature>
<dbReference type="GO" id="GO:0009249">
    <property type="term" value="P:protein lipoylation"/>
    <property type="evidence" value="ECO:0007669"/>
    <property type="project" value="UniProtKB-UniRule"/>
</dbReference>
<feature type="binding site" evidence="8">
    <location>
        <position position="48"/>
    </location>
    <ligand>
        <name>[4Fe-4S] cluster</name>
        <dbReference type="ChEBI" id="CHEBI:49883"/>
        <label>1</label>
    </ligand>
</feature>
<dbReference type="HAMAP" id="MF_00206">
    <property type="entry name" value="Lipoyl_synth"/>
    <property type="match status" value="1"/>
</dbReference>
<keyword evidence="1 8" id="KW-0004">4Fe-4S</keyword>
<comment type="similarity">
    <text evidence="8">Belongs to the radical SAM superfamily. Lipoyl synthase family.</text>
</comment>
<dbReference type="InterPro" id="IPR007197">
    <property type="entry name" value="rSAM"/>
</dbReference>
<evidence type="ECO:0000256" key="7">
    <source>
        <dbReference type="ARBA" id="ARBA00047326"/>
    </source>
</evidence>
<proteinExistence type="inferred from homology"/>
<comment type="catalytic activity">
    <reaction evidence="7 8">
        <text>[[Fe-S] cluster scaffold protein carrying a second [4Fe-4S](2+) cluster] + N(6)-octanoyl-L-lysyl-[protein] + 2 oxidized [2Fe-2S]-[ferredoxin] + 2 S-adenosyl-L-methionine + 4 H(+) = [[Fe-S] cluster scaffold protein] + N(6)-[(R)-dihydrolipoyl]-L-lysyl-[protein] + 4 Fe(3+) + 2 hydrogen sulfide + 2 5'-deoxyadenosine + 2 L-methionine + 2 reduced [2Fe-2S]-[ferredoxin]</text>
        <dbReference type="Rhea" id="RHEA:16585"/>
        <dbReference type="Rhea" id="RHEA-COMP:9928"/>
        <dbReference type="Rhea" id="RHEA-COMP:10000"/>
        <dbReference type="Rhea" id="RHEA-COMP:10001"/>
        <dbReference type="Rhea" id="RHEA-COMP:10475"/>
        <dbReference type="Rhea" id="RHEA-COMP:14568"/>
        <dbReference type="Rhea" id="RHEA-COMP:14569"/>
        <dbReference type="ChEBI" id="CHEBI:15378"/>
        <dbReference type="ChEBI" id="CHEBI:17319"/>
        <dbReference type="ChEBI" id="CHEBI:29034"/>
        <dbReference type="ChEBI" id="CHEBI:29919"/>
        <dbReference type="ChEBI" id="CHEBI:33722"/>
        <dbReference type="ChEBI" id="CHEBI:33737"/>
        <dbReference type="ChEBI" id="CHEBI:33738"/>
        <dbReference type="ChEBI" id="CHEBI:57844"/>
        <dbReference type="ChEBI" id="CHEBI:59789"/>
        <dbReference type="ChEBI" id="CHEBI:78809"/>
        <dbReference type="ChEBI" id="CHEBI:83100"/>
        <dbReference type="EC" id="2.8.1.8"/>
    </reaction>
</comment>
<comment type="pathway">
    <text evidence="8">Protein modification; protein lipoylation via endogenous pathway; protein N(6)-(lipoyl)lysine from octanoyl-[acyl-carrier-protein]: step 2/2.</text>
</comment>
<dbReference type="SFLD" id="SFLDS00029">
    <property type="entry name" value="Radical_SAM"/>
    <property type="match status" value="1"/>
</dbReference>
<evidence type="ECO:0000256" key="8">
    <source>
        <dbReference type="HAMAP-Rule" id="MF_00206"/>
    </source>
</evidence>
<sequence length="300" mass="33177">MKMSNKKEPLLRKPAWLKISIASTDNYAGTSETIKEAALHTICSSGRCPNQAECWSRGTATFMIGGNECTRSCRFCGTPSCKNPAPLDPDEPRRVAESVRRMGLKYAVITSVDRDDLPDGGAAHWAETVREIRRLSPNTTIEVLIPDFQGDLTALDAVLESKPDVVGHNMETVKRLTPTVRHRATYDTSLKVLKHIADSGFITKTGIMVGLGETPEEVEELLLDCHSVGVSSLTIGQYLRPSKQNIAVEEYVHPDQFRRYKEIGEALGLSHVESGPLVRSSYKADQQFEVAKKSIHLKDL</sequence>